<sequence>MYLLGMRRMTASSSLMLIKLTTSTKQSINLSTKASNTGIQCKYATALTSSTKIIVGANLTAKENSALTNVRDEGVTLMKWAPASVARAFAIRVFPVPGGPKSSIPLQG</sequence>
<keyword evidence="1" id="KW-0689">Ribosomal protein</keyword>
<dbReference type="GO" id="GO:0005840">
    <property type="term" value="C:ribosome"/>
    <property type="evidence" value="ECO:0007669"/>
    <property type="project" value="UniProtKB-KW"/>
</dbReference>
<protein>
    <submittedName>
        <fullName evidence="1">50S ribosomal protein L22</fullName>
    </submittedName>
</protein>
<dbReference type="EMBL" id="BKCP01010514">
    <property type="protein sequence ID" value="GER53172.1"/>
    <property type="molecule type" value="Genomic_DNA"/>
</dbReference>
<reference evidence="2" key="1">
    <citation type="journal article" date="2019" name="Curr. Biol.">
        <title>Genome Sequence of Striga asiatica Provides Insight into the Evolution of Plant Parasitism.</title>
        <authorList>
            <person name="Yoshida S."/>
            <person name="Kim S."/>
            <person name="Wafula E.K."/>
            <person name="Tanskanen J."/>
            <person name="Kim Y.M."/>
            <person name="Honaas L."/>
            <person name="Yang Z."/>
            <person name="Spallek T."/>
            <person name="Conn C.E."/>
            <person name="Ichihashi Y."/>
            <person name="Cheong K."/>
            <person name="Cui S."/>
            <person name="Der J.P."/>
            <person name="Gundlach H."/>
            <person name="Jiao Y."/>
            <person name="Hori C."/>
            <person name="Ishida J.K."/>
            <person name="Kasahara H."/>
            <person name="Kiba T."/>
            <person name="Kim M.S."/>
            <person name="Koo N."/>
            <person name="Laohavisit A."/>
            <person name="Lee Y.H."/>
            <person name="Lumba S."/>
            <person name="McCourt P."/>
            <person name="Mortimer J.C."/>
            <person name="Mutuku J.M."/>
            <person name="Nomura T."/>
            <person name="Sasaki-Sekimoto Y."/>
            <person name="Seto Y."/>
            <person name="Wang Y."/>
            <person name="Wakatake T."/>
            <person name="Sakakibara H."/>
            <person name="Demura T."/>
            <person name="Yamaguchi S."/>
            <person name="Yoneyama K."/>
            <person name="Manabe R.I."/>
            <person name="Nelson D.C."/>
            <person name="Schulman A.H."/>
            <person name="Timko M.P."/>
            <person name="dePamphilis C.W."/>
            <person name="Choi D."/>
            <person name="Shirasu K."/>
        </authorList>
    </citation>
    <scope>NUCLEOTIDE SEQUENCE [LARGE SCALE GENOMIC DNA]</scope>
    <source>
        <strain evidence="2">cv. UVA1</strain>
    </source>
</reference>
<gene>
    <name evidence="1" type="ORF">STAS_30662</name>
</gene>
<keyword evidence="2" id="KW-1185">Reference proteome</keyword>
<dbReference type="AlphaFoldDB" id="A0A5A7R6W6"/>
<accession>A0A5A7R6W6</accession>
<evidence type="ECO:0000313" key="2">
    <source>
        <dbReference type="Proteomes" id="UP000325081"/>
    </source>
</evidence>
<dbReference type="Proteomes" id="UP000325081">
    <property type="component" value="Unassembled WGS sequence"/>
</dbReference>
<evidence type="ECO:0000313" key="1">
    <source>
        <dbReference type="EMBL" id="GER53172.1"/>
    </source>
</evidence>
<proteinExistence type="predicted"/>
<keyword evidence="1" id="KW-0687">Ribonucleoprotein</keyword>
<organism evidence="1 2">
    <name type="scientific">Striga asiatica</name>
    <name type="common">Asiatic witchweed</name>
    <name type="synonym">Buchnera asiatica</name>
    <dbReference type="NCBI Taxonomy" id="4170"/>
    <lineage>
        <taxon>Eukaryota</taxon>
        <taxon>Viridiplantae</taxon>
        <taxon>Streptophyta</taxon>
        <taxon>Embryophyta</taxon>
        <taxon>Tracheophyta</taxon>
        <taxon>Spermatophyta</taxon>
        <taxon>Magnoliopsida</taxon>
        <taxon>eudicotyledons</taxon>
        <taxon>Gunneridae</taxon>
        <taxon>Pentapetalae</taxon>
        <taxon>asterids</taxon>
        <taxon>lamiids</taxon>
        <taxon>Lamiales</taxon>
        <taxon>Orobanchaceae</taxon>
        <taxon>Buchnereae</taxon>
        <taxon>Striga</taxon>
    </lineage>
</organism>
<comment type="caution">
    <text evidence="1">The sequence shown here is derived from an EMBL/GenBank/DDBJ whole genome shotgun (WGS) entry which is preliminary data.</text>
</comment>
<name>A0A5A7R6W6_STRAF</name>